<proteinExistence type="predicted"/>
<name>A0AAN7Q1P7_9COLE</name>
<sequence>MSTSNQISTPKHTYETRSKIIFRPKISDINPISANSPTKEVNSSPNISNNLRDNSNASELILPQTTMTTNNVTLHHVTTSETIPILPKFVSPTNFIPGETNPHTFLRNFNRCASSNHWNNLNKISFFANYLEGNAYTWFSNYKANFNNVDKTWEDISTDFLNYFEGSSSSLDATDRLKSRKQLSNELVIKYYFDFIEIANDIIPQLSCDDLVKLFRDSLQTILATILICCCITKWLSSRQLKSQQQIARKRWLSAKAETRNNQQEVEEFTIELEDLSPRRRTVPQSDNDYLERLPWSSSGILQLEKLTDAHLDMFIKNSDGDDNDQEPSWDDHEWVPNHDTAFDCEKELEIEEEKNCEDDPIDLADDDVDVNVNKFIAPDQTEWQSRPWSHKLRDKTLCVKKAAEQKVEALKKLSKITTYFNAGHDVSKAASTFISGYENQHKIPDNTPNKTEVNEGFNLFKHWQLKDKHKGENSVFLVYLYAFEDLMK</sequence>
<feature type="domain" description="Retrotransposon gag" evidence="2">
    <location>
        <begin position="126"/>
        <end position="220"/>
    </location>
</feature>
<reference evidence="4" key="1">
    <citation type="submission" date="2023-01" db="EMBL/GenBank/DDBJ databases">
        <title>Key to firefly adult light organ development and bioluminescence: homeobox transcription factors regulate luciferase expression and transportation to peroxisome.</title>
        <authorList>
            <person name="Fu X."/>
        </authorList>
    </citation>
    <scope>NUCLEOTIDE SEQUENCE [LARGE SCALE GENOMIC DNA]</scope>
</reference>
<organism evidence="3 4">
    <name type="scientific">Aquatica leii</name>
    <dbReference type="NCBI Taxonomy" id="1421715"/>
    <lineage>
        <taxon>Eukaryota</taxon>
        <taxon>Metazoa</taxon>
        <taxon>Ecdysozoa</taxon>
        <taxon>Arthropoda</taxon>
        <taxon>Hexapoda</taxon>
        <taxon>Insecta</taxon>
        <taxon>Pterygota</taxon>
        <taxon>Neoptera</taxon>
        <taxon>Endopterygota</taxon>
        <taxon>Coleoptera</taxon>
        <taxon>Polyphaga</taxon>
        <taxon>Elateriformia</taxon>
        <taxon>Elateroidea</taxon>
        <taxon>Lampyridae</taxon>
        <taxon>Luciolinae</taxon>
        <taxon>Aquatica</taxon>
    </lineage>
</organism>
<evidence type="ECO:0000313" key="4">
    <source>
        <dbReference type="Proteomes" id="UP001353858"/>
    </source>
</evidence>
<gene>
    <name evidence="3" type="ORF">RN001_012517</name>
</gene>
<accession>A0AAN7Q1P7</accession>
<dbReference type="PANTHER" id="PTHR33194">
    <property type="entry name" value="ZINC KNUCKLE DOMAINCONTAINING PROTEIN"/>
    <property type="match status" value="1"/>
</dbReference>
<dbReference type="Pfam" id="PF03732">
    <property type="entry name" value="Retrotrans_gag"/>
    <property type="match status" value="1"/>
</dbReference>
<dbReference type="InterPro" id="IPR005162">
    <property type="entry name" value="Retrotrans_gag_dom"/>
</dbReference>
<dbReference type="EMBL" id="JARPUR010000005">
    <property type="protein sequence ID" value="KAK4876095.1"/>
    <property type="molecule type" value="Genomic_DNA"/>
</dbReference>
<evidence type="ECO:0000256" key="1">
    <source>
        <dbReference type="SAM" id="MobiDB-lite"/>
    </source>
</evidence>
<evidence type="ECO:0000259" key="2">
    <source>
        <dbReference type="Pfam" id="PF03732"/>
    </source>
</evidence>
<dbReference type="PANTHER" id="PTHR33194:SF4">
    <property type="entry name" value="CCHC-TYPE DOMAIN-CONTAINING PROTEIN"/>
    <property type="match status" value="1"/>
</dbReference>
<evidence type="ECO:0000313" key="3">
    <source>
        <dbReference type="EMBL" id="KAK4876095.1"/>
    </source>
</evidence>
<dbReference type="AlphaFoldDB" id="A0AAN7Q1P7"/>
<comment type="caution">
    <text evidence="3">The sequence shown here is derived from an EMBL/GenBank/DDBJ whole genome shotgun (WGS) entry which is preliminary data.</text>
</comment>
<protein>
    <recommendedName>
        <fullName evidence="2">Retrotransposon gag domain-containing protein</fullName>
    </recommendedName>
</protein>
<keyword evidence="4" id="KW-1185">Reference proteome</keyword>
<dbReference type="Proteomes" id="UP001353858">
    <property type="component" value="Unassembled WGS sequence"/>
</dbReference>
<feature type="region of interest" description="Disordered" evidence="1">
    <location>
        <begin position="31"/>
        <end position="53"/>
    </location>
</feature>